<sequence>MSRTQLTIYQLALAIKSQVSVLDNVSFTIATAPLNIIIIPAGCDKSTLLCMLLGETILSSRTIHMKIDNMIFRHQNLEFPTTPFDKRLLAPTSIITNDIKKYLKRLLPISTLARLQIRQRRATITAAYRVAARSTLSIDRSINCYTSFLSAVMRTAALTSSNRDEDQGF</sequence>
<dbReference type="Gene3D" id="3.40.50.300">
    <property type="entry name" value="P-loop containing nucleotide triphosphate hydrolases"/>
    <property type="match status" value="1"/>
</dbReference>
<evidence type="ECO:0008006" key="3">
    <source>
        <dbReference type="Google" id="ProtNLM"/>
    </source>
</evidence>
<accession>A0A4Z1EGD1</accession>
<reference evidence="1 2" key="1">
    <citation type="submission" date="2017-12" db="EMBL/GenBank/DDBJ databases">
        <title>Comparative genomics of Botrytis spp.</title>
        <authorList>
            <person name="Valero-Jimenez C.A."/>
            <person name="Tapia P."/>
            <person name="Veloso J."/>
            <person name="Silva-Moreno E."/>
            <person name="Staats M."/>
            <person name="Valdes J.H."/>
            <person name="Van Kan J.A.L."/>
        </authorList>
    </citation>
    <scope>NUCLEOTIDE SEQUENCE [LARGE SCALE GENOMIC DNA]</scope>
    <source>
        <strain evidence="1 2">Bt9001</strain>
    </source>
</reference>
<name>A0A4Z1EGD1_9HELO</name>
<evidence type="ECO:0000313" key="1">
    <source>
        <dbReference type="EMBL" id="TGO09498.1"/>
    </source>
</evidence>
<comment type="caution">
    <text evidence="1">The sequence shown here is derived from an EMBL/GenBank/DDBJ whole genome shotgun (WGS) entry which is preliminary data.</text>
</comment>
<dbReference type="InterPro" id="IPR027417">
    <property type="entry name" value="P-loop_NTPase"/>
</dbReference>
<dbReference type="EMBL" id="PQXH01000163">
    <property type="protein sequence ID" value="TGO09498.1"/>
    <property type="molecule type" value="Genomic_DNA"/>
</dbReference>
<keyword evidence="2" id="KW-1185">Reference proteome</keyword>
<evidence type="ECO:0000313" key="2">
    <source>
        <dbReference type="Proteomes" id="UP000297777"/>
    </source>
</evidence>
<dbReference type="Proteomes" id="UP000297777">
    <property type="component" value="Unassembled WGS sequence"/>
</dbReference>
<proteinExistence type="predicted"/>
<protein>
    <recommendedName>
        <fullName evidence="3">ABC transporter domain-containing protein</fullName>
    </recommendedName>
</protein>
<gene>
    <name evidence="1" type="ORF">BTUL_0163g00080</name>
</gene>
<organism evidence="1 2">
    <name type="scientific">Botrytis tulipae</name>
    <dbReference type="NCBI Taxonomy" id="87230"/>
    <lineage>
        <taxon>Eukaryota</taxon>
        <taxon>Fungi</taxon>
        <taxon>Dikarya</taxon>
        <taxon>Ascomycota</taxon>
        <taxon>Pezizomycotina</taxon>
        <taxon>Leotiomycetes</taxon>
        <taxon>Helotiales</taxon>
        <taxon>Sclerotiniaceae</taxon>
        <taxon>Botrytis</taxon>
    </lineage>
</organism>
<dbReference type="AlphaFoldDB" id="A0A4Z1EGD1"/>
<dbReference type="SUPFAM" id="SSF52540">
    <property type="entry name" value="P-loop containing nucleoside triphosphate hydrolases"/>
    <property type="match status" value="1"/>
</dbReference>